<dbReference type="SUPFAM" id="SSF82689">
    <property type="entry name" value="Mechanosensitive channel protein MscS (YggB), C-terminal domain"/>
    <property type="match status" value="1"/>
</dbReference>
<dbReference type="SUPFAM" id="SSF82861">
    <property type="entry name" value="Mechanosensitive channel protein MscS (YggB), transmembrane region"/>
    <property type="match status" value="1"/>
</dbReference>
<keyword evidence="6 8" id="KW-0472">Membrane</keyword>
<comment type="similarity">
    <text evidence="2">Belongs to the MscS (TC 1.A.23) family.</text>
</comment>
<feature type="transmembrane region" description="Helical" evidence="8">
    <location>
        <begin position="246"/>
        <end position="267"/>
    </location>
</feature>
<feature type="signal peptide" evidence="9">
    <location>
        <begin position="1"/>
        <end position="23"/>
    </location>
</feature>
<feature type="transmembrane region" description="Helical" evidence="8">
    <location>
        <begin position="451"/>
        <end position="471"/>
    </location>
</feature>
<evidence type="ECO:0000256" key="7">
    <source>
        <dbReference type="SAM" id="MobiDB-lite"/>
    </source>
</evidence>
<feature type="transmembrane region" description="Helical" evidence="8">
    <location>
        <begin position="352"/>
        <end position="382"/>
    </location>
</feature>
<dbReference type="PATRIC" id="fig|1304275.5.peg.2634"/>
<feature type="chain" id="PRO_5001776522" evidence="9">
    <location>
        <begin position="24"/>
        <end position="793"/>
    </location>
</feature>
<keyword evidence="4 8" id="KW-0812">Transmembrane</keyword>
<dbReference type="GO" id="GO:0008381">
    <property type="term" value="F:mechanosensitive monoatomic ion channel activity"/>
    <property type="evidence" value="ECO:0007669"/>
    <property type="project" value="InterPro"/>
</dbReference>
<accession>A0A084IJH3</accession>
<evidence type="ECO:0000259" key="10">
    <source>
        <dbReference type="Pfam" id="PF00924"/>
    </source>
</evidence>
<dbReference type="AlphaFoldDB" id="A0A084IJH3"/>
<feature type="compositionally biased region" description="Acidic residues" evidence="7">
    <location>
        <begin position="783"/>
        <end position="793"/>
    </location>
</feature>
<dbReference type="Gene3D" id="3.30.70.100">
    <property type="match status" value="1"/>
</dbReference>
<dbReference type="EMBL" id="APNK01000021">
    <property type="protein sequence ID" value="KEZ76857.1"/>
    <property type="molecule type" value="Genomic_DNA"/>
</dbReference>
<keyword evidence="9" id="KW-0732">Signal</keyword>
<reference evidence="14 15" key="1">
    <citation type="submission" date="2013-03" db="EMBL/GenBank/DDBJ databases">
        <title>Salinisphaera hydrothermalis C41B8 Genome Sequencing.</title>
        <authorList>
            <person name="Li C."/>
            <person name="Lai Q."/>
            <person name="Shao Z."/>
        </authorList>
    </citation>
    <scope>NUCLEOTIDE SEQUENCE [LARGE SCALE GENOMIC DNA]</scope>
    <source>
        <strain evidence="14 15">C41B8</strain>
    </source>
</reference>
<dbReference type="InterPro" id="IPR011066">
    <property type="entry name" value="MscS_channel_C_sf"/>
</dbReference>
<feature type="transmembrane region" description="Helical" evidence="8">
    <location>
        <begin position="288"/>
        <end position="307"/>
    </location>
</feature>
<evidence type="ECO:0000256" key="4">
    <source>
        <dbReference type="ARBA" id="ARBA00022692"/>
    </source>
</evidence>
<dbReference type="SUPFAM" id="SSF50182">
    <property type="entry name" value="Sm-like ribonucleoproteins"/>
    <property type="match status" value="1"/>
</dbReference>
<evidence type="ECO:0000256" key="2">
    <source>
        <dbReference type="ARBA" id="ARBA00008017"/>
    </source>
</evidence>
<evidence type="ECO:0000313" key="15">
    <source>
        <dbReference type="Proteomes" id="UP000028302"/>
    </source>
</evidence>
<feature type="domain" description="Moderate conductance mechanosensitive channel YbiO-like transmembrane helix 1" evidence="13">
    <location>
        <begin position="398"/>
        <end position="476"/>
    </location>
</feature>
<feature type="domain" description="Mechanosensitive ion channel MscS" evidence="10">
    <location>
        <begin position="579"/>
        <end position="642"/>
    </location>
</feature>
<sequence>MRAFLAYALVCLFMLAPLAQAHAAQSSQSSAKGGSDQSVSLNQLADLLENDKTRQQLITELRQAAAQDQKKNAVQPPPKGKDKALEHAPTTENATQAQKQEAASHQRVSFARRFAELTSSWSETIGARIVATWGMITALAQSGNGDHVSFSAGVFFNALLMFAIVVGSTVIAFWVLRALARFLFSAISGFASRADSGSGALVRRGSAVIVGIILDVVIVLLAGGAGYLAGLYVIGDNGTMGTRESLFINAFVLVELVKVGIRALFAARYDSLRLLNIERDVAAWWSIRLRWFVGVVGYGLLVAVPIVNAQLSFFLGAVLTFLIMGVAYIYALKVIFGNRKLLTDRLKHKADVATVGFFSVLYRLFARLWVLIAIAYFTVLFLASQIDPAGALPFMLSATLQTVIAAGIGFGLSGLLSKAIGHRMTFPESIRDKLPMLEARVNSYVPNALKVVRVIILLVVGALIANAWQVFNLNEWLSSDAGLTALSVSAKVALILVAAALLWLVAASVIEHRLSPNTGGGAPSARQQTLLVLFRNALAILIATFTIMITLSQIGVNIGPLIAGAGVFGLAIGFGAQKLVQDIITGVFIQLENAMNTGDVVTVGGVTGTAERLTIRSVSIRDIDGCYHIVPFSSASVVSNYMRDWAYFRTEYGIAYREDIDNAIYYLREAFEDLKSDPDHGPNILEDMTVPGVTALADSSVNIRIMIKTKPGTQWGVGRAFNRLVKIHFDRAGIEIPFPHQTLWFGEDRQGKSPAANIRVLEADDESDDPNYRPKHRRRGDDAAPEETGDAPS</sequence>
<feature type="region of interest" description="Disordered" evidence="7">
    <location>
        <begin position="64"/>
        <end position="94"/>
    </location>
</feature>
<dbReference type="Proteomes" id="UP000028302">
    <property type="component" value="Unassembled WGS sequence"/>
</dbReference>
<comment type="caution">
    <text evidence="14">The sequence shown here is derived from an EMBL/GenBank/DDBJ whole genome shotgun (WGS) entry which is preliminary data.</text>
</comment>
<dbReference type="STRING" id="1304275.C41B8_12905"/>
<dbReference type="InterPro" id="IPR049142">
    <property type="entry name" value="MS_channel_1st"/>
</dbReference>
<keyword evidence="5 8" id="KW-1133">Transmembrane helix</keyword>
<keyword evidence="15" id="KW-1185">Reference proteome</keyword>
<gene>
    <name evidence="14" type="ORF">C41B8_12905</name>
</gene>
<evidence type="ECO:0000259" key="11">
    <source>
        <dbReference type="Pfam" id="PF21082"/>
    </source>
</evidence>
<dbReference type="Gene3D" id="1.10.287.1260">
    <property type="match status" value="1"/>
</dbReference>
<dbReference type="PANTHER" id="PTHR30460:SF0">
    <property type="entry name" value="MODERATE CONDUCTANCE MECHANOSENSITIVE CHANNEL YBIO"/>
    <property type="match status" value="1"/>
</dbReference>
<evidence type="ECO:0000256" key="1">
    <source>
        <dbReference type="ARBA" id="ARBA00004651"/>
    </source>
</evidence>
<comment type="subcellular location">
    <subcellularLocation>
        <location evidence="1">Cell membrane</location>
        <topology evidence="1">Multi-pass membrane protein</topology>
    </subcellularLocation>
</comment>
<feature type="transmembrane region" description="Helical" evidence="8">
    <location>
        <begin position="154"/>
        <end position="176"/>
    </location>
</feature>
<feature type="transmembrane region" description="Helical" evidence="8">
    <location>
        <begin position="394"/>
        <end position="416"/>
    </location>
</feature>
<feature type="transmembrane region" description="Helical" evidence="8">
    <location>
        <begin position="491"/>
        <end position="510"/>
    </location>
</feature>
<evidence type="ECO:0000256" key="6">
    <source>
        <dbReference type="ARBA" id="ARBA00023136"/>
    </source>
</evidence>
<dbReference type="eggNOG" id="COG0668">
    <property type="taxonomic scope" value="Bacteria"/>
</dbReference>
<name>A0A084IJH3_SALHC</name>
<feature type="region of interest" description="Disordered" evidence="7">
    <location>
        <begin position="761"/>
        <end position="793"/>
    </location>
</feature>
<dbReference type="Pfam" id="PF21082">
    <property type="entry name" value="MS_channel_3rd"/>
    <property type="match status" value="1"/>
</dbReference>
<dbReference type="InterPro" id="IPR023408">
    <property type="entry name" value="MscS_beta-dom_sf"/>
</dbReference>
<evidence type="ECO:0000256" key="5">
    <source>
        <dbReference type="ARBA" id="ARBA00022989"/>
    </source>
</evidence>
<evidence type="ECO:0000313" key="14">
    <source>
        <dbReference type="EMBL" id="KEZ76857.1"/>
    </source>
</evidence>
<dbReference type="Pfam" id="PF00924">
    <property type="entry name" value="MS_channel_2nd"/>
    <property type="match status" value="1"/>
</dbReference>
<evidence type="ECO:0000256" key="3">
    <source>
        <dbReference type="ARBA" id="ARBA00022475"/>
    </source>
</evidence>
<evidence type="ECO:0000259" key="12">
    <source>
        <dbReference type="Pfam" id="PF21088"/>
    </source>
</evidence>
<dbReference type="InterPro" id="IPR057485">
    <property type="entry name" value="YbiO-like_TM1"/>
</dbReference>
<dbReference type="GO" id="GO:0005886">
    <property type="term" value="C:plasma membrane"/>
    <property type="evidence" value="ECO:0007669"/>
    <property type="project" value="UniProtKB-SubCell"/>
</dbReference>
<dbReference type="RefSeq" id="WP_232226069.1">
    <property type="nucleotide sequence ID" value="NZ_APNK01000021.1"/>
</dbReference>
<organism evidence="14 15">
    <name type="scientific">Salinisphaera hydrothermalis (strain C41B8)</name>
    <dbReference type="NCBI Taxonomy" id="1304275"/>
    <lineage>
        <taxon>Bacteria</taxon>
        <taxon>Pseudomonadati</taxon>
        <taxon>Pseudomonadota</taxon>
        <taxon>Gammaproteobacteria</taxon>
        <taxon>Salinisphaerales</taxon>
        <taxon>Salinisphaeraceae</taxon>
        <taxon>Salinisphaera</taxon>
    </lineage>
</organism>
<proteinExistence type="inferred from homology"/>
<feature type="transmembrane region" description="Helical" evidence="8">
    <location>
        <begin position="207"/>
        <end position="234"/>
    </location>
</feature>
<feature type="domain" description="Mechanosensitive ion channel MscS C-terminal" evidence="11">
    <location>
        <begin position="650"/>
        <end position="736"/>
    </location>
</feature>
<dbReference type="InterPro" id="IPR011014">
    <property type="entry name" value="MscS_channel_TM-2"/>
</dbReference>
<evidence type="ECO:0000259" key="13">
    <source>
        <dbReference type="Pfam" id="PF25392"/>
    </source>
</evidence>
<dbReference type="PANTHER" id="PTHR30460">
    <property type="entry name" value="MODERATE CONDUCTANCE MECHANOSENSITIVE CHANNEL YBIO"/>
    <property type="match status" value="1"/>
</dbReference>
<feature type="transmembrane region" description="Helical" evidence="8">
    <location>
        <begin position="530"/>
        <end position="552"/>
    </location>
</feature>
<feature type="transmembrane region" description="Helical" evidence="8">
    <location>
        <begin position="558"/>
        <end position="576"/>
    </location>
</feature>
<dbReference type="InterPro" id="IPR010920">
    <property type="entry name" value="LSM_dom_sf"/>
</dbReference>
<keyword evidence="3" id="KW-1003">Cell membrane</keyword>
<feature type="transmembrane region" description="Helical" evidence="8">
    <location>
        <begin position="313"/>
        <end position="331"/>
    </location>
</feature>
<dbReference type="Pfam" id="PF25392">
    <property type="entry name" value="MS_channel_TM1"/>
    <property type="match status" value="1"/>
</dbReference>
<evidence type="ECO:0000256" key="8">
    <source>
        <dbReference type="SAM" id="Phobius"/>
    </source>
</evidence>
<evidence type="ECO:0000256" key="9">
    <source>
        <dbReference type="SAM" id="SignalP"/>
    </source>
</evidence>
<dbReference type="Pfam" id="PF21088">
    <property type="entry name" value="MS_channel_1st"/>
    <property type="match status" value="1"/>
</dbReference>
<protein>
    <submittedName>
        <fullName evidence="14">Mechanosensitive ion channel MscS</fullName>
    </submittedName>
</protein>
<dbReference type="Gene3D" id="2.30.30.60">
    <property type="match status" value="1"/>
</dbReference>
<dbReference type="InterPro" id="IPR045276">
    <property type="entry name" value="YbiO_bact"/>
</dbReference>
<feature type="domain" description="Mechanosensitive ion channel transmembrane helices 2/3" evidence="12">
    <location>
        <begin position="537"/>
        <end position="577"/>
    </location>
</feature>
<dbReference type="InterPro" id="IPR049278">
    <property type="entry name" value="MS_channel_C"/>
</dbReference>
<dbReference type="InterPro" id="IPR006685">
    <property type="entry name" value="MscS_channel_2nd"/>
</dbReference>